<dbReference type="GO" id="GO:0005576">
    <property type="term" value="C:extracellular region"/>
    <property type="evidence" value="ECO:0007669"/>
    <property type="project" value="InterPro"/>
</dbReference>
<dbReference type="GO" id="GO:0004222">
    <property type="term" value="F:metalloendopeptidase activity"/>
    <property type="evidence" value="ECO:0007669"/>
    <property type="project" value="InterPro"/>
</dbReference>
<dbReference type="PANTHER" id="PTHR14096:SF28">
    <property type="entry name" value="APOLIPOPROTEIN L, 1-RELATED"/>
    <property type="match status" value="1"/>
</dbReference>
<keyword evidence="3" id="KW-0449">Lipoprotein</keyword>
<evidence type="ECO:0000313" key="3">
    <source>
        <dbReference type="EMBL" id="EMP29494.1"/>
    </source>
</evidence>
<dbReference type="STRING" id="8469.M7AXK7"/>
<dbReference type="GO" id="GO:0006869">
    <property type="term" value="P:lipid transport"/>
    <property type="evidence" value="ECO:0007669"/>
    <property type="project" value="InterPro"/>
</dbReference>
<organism evidence="3 4">
    <name type="scientific">Chelonia mydas</name>
    <name type="common">Green sea-turtle</name>
    <name type="synonym">Chelonia agassizi</name>
    <dbReference type="NCBI Taxonomy" id="8469"/>
    <lineage>
        <taxon>Eukaryota</taxon>
        <taxon>Metazoa</taxon>
        <taxon>Chordata</taxon>
        <taxon>Craniata</taxon>
        <taxon>Vertebrata</taxon>
        <taxon>Euteleostomi</taxon>
        <taxon>Archelosauria</taxon>
        <taxon>Testudinata</taxon>
        <taxon>Testudines</taxon>
        <taxon>Cryptodira</taxon>
        <taxon>Durocryptodira</taxon>
        <taxon>Americhelydia</taxon>
        <taxon>Chelonioidea</taxon>
        <taxon>Cheloniidae</taxon>
        <taxon>Chelonia</taxon>
    </lineage>
</organism>
<gene>
    <name evidence="3" type="ORF">UY3_13382</name>
</gene>
<comment type="similarity">
    <text evidence="1">Belongs to the apolipoprotein L family.</text>
</comment>
<dbReference type="EMBL" id="KB555682">
    <property type="protein sequence ID" value="EMP29494.1"/>
    <property type="molecule type" value="Genomic_DNA"/>
</dbReference>
<dbReference type="InterPro" id="IPR029463">
    <property type="entry name" value="Lys_MEP"/>
</dbReference>
<dbReference type="Pfam" id="PF05461">
    <property type="entry name" value="ApoL"/>
    <property type="match status" value="1"/>
</dbReference>
<dbReference type="SUPFAM" id="SSF55486">
    <property type="entry name" value="Metalloproteases ('zincins'), catalytic domain"/>
    <property type="match status" value="1"/>
</dbReference>
<dbReference type="PANTHER" id="PTHR14096">
    <property type="entry name" value="APOLIPOPROTEIN L"/>
    <property type="match status" value="1"/>
</dbReference>
<dbReference type="InterPro" id="IPR008405">
    <property type="entry name" value="ApoL"/>
</dbReference>
<dbReference type="GO" id="GO:0016020">
    <property type="term" value="C:membrane"/>
    <property type="evidence" value="ECO:0007669"/>
    <property type="project" value="TreeGrafter"/>
</dbReference>
<accession>M7AXK7</accession>
<evidence type="ECO:0000256" key="1">
    <source>
        <dbReference type="ARBA" id="ARBA00010090"/>
    </source>
</evidence>
<reference evidence="4" key="1">
    <citation type="journal article" date="2013" name="Nat. Genet.">
        <title>The draft genomes of soft-shell turtle and green sea turtle yield insights into the development and evolution of the turtle-specific body plan.</title>
        <authorList>
            <person name="Wang Z."/>
            <person name="Pascual-Anaya J."/>
            <person name="Zadissa A."/>
            <person name="Li W."/>
            <person name="Niimura Y."/>
            <person name="Huang Z."/>
            <person name="Li C."/>
            <person name="White S."/>
            <person name="Xiong Z."/>
            <person name="Fang D."/>
            <person name="Wang B."/>
            <person name="Ming Y."/>
            <person name="Chen Y."/>
            <person name="Zheng Y."/>
            <person name="Kuraku S."/>
            <person name="Pignatelli M."/>
            <person name="Herrero J."/>
            <person name="Beal K."/>
            <person name="Nozawa M."/>
            <person name="Li Q."/>
            <person name="Wang J."/>
            <person name="Zhang H."/>
            <person name="Yu L."/>
            <person name="Shigenobu S."/>
            <person name="Wang J."/>
            <person name="Liu J."/>
            <person name="Flicek P."/>
            <person name="Searle S."/>
            <person name="Wang J."/>
            <person name="Kuratani S."/>
            <person name="Yin Y."/>
            <person name="Aken B."/>
            <person name="Zhang G."/>
            <person name="Irie N."/>
        </authorList>
    </citation>
    <scope>NUCLEOTIDE SEQUENCE [LARGE SCALE GENOMIC DNA]</scope>
</reference>
<sequence>MNFLGIVCSNAANEKTCCSHTEYKHPLFLALTKEKRRTAEAAKQSALEILRDALKKNQVLVEKPTEWLLRNNGDPKFWMLTAELVRDLISVLEAVTFMEDLSEKNIFARVYPKSEDKTIYLGPQFWEASKHLAKDSQPGMLIHEASHFLRTDIITYEDVSVDRRGLMETTNSMSLHNANFAPLSGAVLNANIEYVFELTLNHKGKYENAQYSCCGEIARNSVCEKTVPAEFFSSPFNGSLSISPDIEEILKESLLPATGRVRRLLDELQEIADAIDKIHKGATIANVAGGTVGIAGGITTIVGLCLAPFTFGASLIVSLTGFAVATAGGLTSAAAATTDMVASKVKKETVEKLLLECQAELENIKDYTESITEKIHRLKDYENSGFVFAFAQIGSGAGRTVLNTLKIVKAGQLLATAGRIARFAGAATHILTVVTLGLDVFFVARDSMELHKGAKTELAAKIREAVNEMEQVIGELGAARCSSLVIGVPVVSAGSQRLTASAPVSPRAGSAECKHNNPTPAIKYKPGAKSGSSVTFCWETHIAADLSRSFWQPQQHCLGSDPGVTHPTQRAQCREHSSTKKPGVNACSEKGPFQQTCPYTGLCLRPVGTGSRPLMQPCEQRHGEPRG</sequence>
<dbReference type="AlphaFoldDB" id="M7AXK7"/>
<dbReference type="Pfam" id="PF14521">
    <property type="entry name" value="Aspzincin_M35"/>
    <property type="match status" value="1"/>
</dbReference>
<proteinExistence type="inferred from homology"/>
<evidence type="ECO:0000313" key="4">
    <source>
        <dbReference type="Proteomes" id="UP000031443"/>
    </source>
</evidence>
<dbReference type="eggNOG" id="ENOG502RZGU">
    <property type="taxonomic scope" value="Eukaryota"/>
</dbReference>
<feature type="domain" description="Lysine-specific metallo-endopeptidase" evidence="2">
    <location>
        <begin position="101"/>
        <end position="179"/>
    </location>
</feature>
<dbReference type="InterPro" id="IPR024079">
    <property type="entry name" value="MetalloPept_cat_dom_sf"/>
</dbReference>
<dbReference type="GO" id="GO:0008289">
    <property type="term" value="F:lipid binding"/>
    <property type="evidence" value="ECO:0007669"/>
    <property type="project" value="InterPro"/>
</dbReference>
<name>M7AXK7_CHEMY</name>
<dbReference type="GO" id="GO:0042157">
    <property type="term" value="P:lipoprotein metabolic process"/>
    <property type="evidence" value="ECO:0007669"/>
    <property type="project" value="InterPro"/>
</dbReference>
<dbReference type="Gene3D" id="3.40.390.10">
    <property type="entry name" value="Collagenase (Catalytic Domain)"/>
    <property type="match status" value="1"/>
</dbReference>
<evidence type="ECO:0000259" key="2">
    <source>
        <dbReference type="Pfam" id="PF14521"/>
    </source>
</evidence>
<protein>
    <submittedName>
        <fullName evidence="3">Apolipoprotein L3</fullName>
    </submittedName>
</protein>
<keyword evidence="4" id="KW-1185">Reference proteome</keyword>
<dbReference type="Proteomes" id="UP000031443">
    <property type="component" value="Unassembled WGS sequence"/>
</dbReference>